<feature type="transmembrane region" description="Helical" evidence="1">
    <location>
        <begin position="25"/>
        <end position="42"/>
    </location>
</feature>
<feature type="domain" description="HPP transmembrane region" evidence="2">
    <location>
        <begin position="18"/>
        <end position="169"/>
    </location>
</feature>
<dbReference type="InterPro" id="IPR058581">
    <property type="entry name" value="TM_HPP"/>
</dbReference>
<dbReference type="PANTHER" id="PTHR33741:SF5">
    <property type="entry name" value="TRANSMEMBRANE PROTEIN DDB_G0269096-RELATED"/>
    <property type="match status" value="1"/>
</dbReference>
<dbReference type="PANTHER" id="PTHR33741">
    <property type="entry name" value="TRANSMEMBRANE PROTEIN DDB_G0269096-RELATED"/>
    <property type="match status" value="1"/>
</dbReference>
<keyword evidence="1" id="KW-1133">Transmembrane helix</keyword>
<evidence type="ECO:0000256" key="1">
    <source>
        <dbReference type="SAM" id="Phobius"/>
    </source>
</evidence>
<dbReference type="Proteomes" id="UP001597181">
    <property type="component" value="Unassembled WGS sequence"/>
</dbReference>
<dbReference type="InterPro" id="IPR007065">
    <property type="entry name" value="HPP"/>
</dbReference>
<evidence type="ECO:0000313" key="4">
    <source>
        <dbReference type="Proteomes" id="UP001597181"/>
    </source>
</evidence>
<feature type="transmembrane region" description="Helical" evidence="1">
    <location>
        <begin position="48"/>
        <end position="66"/>
    </location>
</feature>
<feature type="transmembrane region" description="Helical" evidence="1">
    <location>
        <begin position="73"/>
        <end position="95"/>
    </location>
</feature>
<accession>A0ABW3TNL3</accession>
<proteinExistence type="predicted"/>
<keyword evidence="1" id="KW-0472">Membrane</keyword>
<gene>
    <name evidence="3" type="ORF">ACFQ3U_04520</name>
</gene>
<evidence type="ECO:0000259" key="2">
    <source>
        <dbReference type="Pfam" id="PF04982"/>
    </source>
</evidence>
<keyword evidence="1" id="KW-0812">Transmembrane</keyword>
<sequence>MGERWGGVLRALVTSTQPRLPWRRIALASLGTGGAVALLGALGTSMDLTLLFLGFAPSCLLVFALPEAPVSQPIAVVGGHLVSAAVGLGVGAIPHTGWWEGALASALAGALAAALSVVAMLVLRVLHPPAVANAVVVCVTGAGWSYLFAPVLMSALVIVAVAMVWHRFAGGPGAYPYRSTIR</sequence>
<dbReference type="EMBL" id="JBHTLY010000002">
    <property type="protein sequence ID" value="MFD1201154.1"/>
    <property type="molecule type" value="Genomic_DNA"/>
</dbReference>
<feature type="transmembrane region" description="Helical" evidence="1">
    <location>
        <begin position="101"/>
        <end position="123"/>
    </location>
</feature>
<protein>
    <submittedName>
        <fullName evidence="3">HPP family protein</fullName>
    </submittedName>
</protein>
<dbReference type="RefSeq" id="WP_343957103.1">
    <property type="nucleotide sequence ID" value="NZ_BAAAKZ010000001.1"/>
</dbReference>
<reference evidence="4" key="1">
    <citation type="journal article" date="2019" name="Int. J. Syst. Evol. Microbiol.">
        <title>The Global Catalogue of Microorganisms (GCM) 10K type strain sequencing project: providing services to taxonomists for standard genome sequencing and annotation.</title>
        <authorList>
            <consortium name="The Broad Institute Genomics Platform"/>
            <consortium name="The Broad Institute Genome Sequencing Center for Infectious Disease"/>
            <person name="Wu L."/>
            <person name="Ma J."/>
        </authorList>
    </citation>
    <scope>NUCLEOTIDE SEQUENCE [LARGE SCALE GENOMIC DNA]</scope>
    <source>
        <strain evidence="4">CCUG 50213</strain>
    </source>
</reference>
<keyword evidence="4" id="KW-1185">Reference proteome</keyword>
<name>A0ABW3TNL3_9MICO</name>
<comment type="caution">
    <text evidence="3">The sequence shown here is derived from an EMBL/GenBank/DDBJ whole genome shotgun (WGS) entry which is preliminary data.</text>
</comment>
<evidence type="ECO:0000313" key="3">
    <source>
        <dbReference type="EMBL" id="MFD1201154.1"/>
    </source>
</evidence>
<organism evidence="3 4">
    <name type="scientific">Leucobacter albus</name>
    <dbReference type="NCBI Taxonomy" id="272210"/>
    <lineage>
        <taxon>Bacteria</taxon>
        <taxon>Bacillati</taxon>
        <taxon>Actinomycetota</taxon>
        <taxon>Actinomycetes</taxon>
        <taxon>Micrococcales</taxon>
        <taxon>Microbacteriaceae</taxon>
        <taxon>Leucobacter</taxon>
    </lineage>
</organism>
<dbReference type="Pfam" id="PF04982">
    <property type="entry name" value="TM_HPP"/>
    <property type="match status" value="1"/>
</dbReference>